<gene>
    <name evidence="1" type="ORF">FL583_02680</name>
</gene>
<reference evidence="1 2" key="1">
    <citation type="submission" date="2019-07" db="EMBL/GenBank/DDBJ databases">
        <title>Cryptosporangium phraense sp. nov., isolated from plant litter.</title>
        <authorList>
            <person name="Suriyachadkun C."/>
        </authorList>
    </citation>
    <scope>NUCLEOTIDE SEQUENCE [LARGE SCALE GENOMIC DNA]</scope>
    <source>
        <strain evidence="1 2">A-T 5661</strain>
    </source>
</reference>
<dbReference type="Proteomes" id="UP000317982">
    <property type="component" value="Unassembled WGS sequence"/>
</dbReference>
<accession>A0A545AYB8</accession>
<dbReference type="InParanoid" id="A0A545AYB8"/>
<dbReference type="EMBL" id="VIRS01000002">
    <property type="protein sequence ID" value="TQS46318.1"/>
    <property type="molecule type" value="Genomic_DNA"/>
</dbReference>
<dbReference type="RefSeq" id="WP_142702846.1">
    <property type="nucleotide sequence ID" value="NZ_VIRS01000002.1"/>
</dbReference>
<name>A0A545AYB8_9ACTN</name>
<dbReference type="AlphaFoldDB" id="A0A545AYB8"/>
<sequence length="92" mass="8864">MRGRTAGGVGAVLGLAIALAGGLFGGPGAEALSVSFAGNDGGTGGMVQTSVLAPEGSSWTEFPLSTKVEVAVEPLPRSGTVDTPLPPGSSPN</sequence>
<evidence type="ECO:0000313" key="1">
    <source>
        <dbReference type="EMBL" id="TQS46318.1"/>
    </source>
</evidence>
<organism evidence="1 2">
    <name type="scientific">Cryptosporangium phraense</name>
    <dbReference type="NCBI Taxonomy" id="2593070"/>
    <lineage>
        <taxon>Bacteria</taxon>
        <taxon>Bacillati</taxon>
        <taxon>Actinomycetota</taxon>
        <taxon>Actinomycetes</taxon>
        <taxon>Cryptosporangiales</taxon>
        <taxon>Cryptosporangiaceae</taxon>
        <taxon>Cryptosporangium</taxon>
    </lineage>
</organism>
<proteinExistence type="predicted"/>
<keyword evidence="2" id="KW-1185">Reference proteome</keyword>
<protein>
    <submittedName>
        <fullName evidence="1">Uncharacterized protein</fullName>
    </submittedName>
</protein>
<evidence type="ECO:0000313" key="2">
    <source>
        <dbReference type="Proteomes" id="UP000317982"/>
    </source>
</evidence>
<comment type="caution">
    <text evidence="1">The sequence shown here is derived from an EMBL/GenBank/DDBJ whole genome shotgun (WGS) entry which is preliminary data.</text>
</comment>